<evidence type="ECO:0000256" key="1">
    <source>
        <dbReference type="ARBA" id="ARBA00004141"/>
    </source>
</evidence>
<keyword evidence="10" id="KW-1185">Reference proteome</keyword>
<keyword evidence="3 7" id="KW-0812">Transmembrane</keyword>
<comment type="similarity">
    <text evidence="2">Belongs to the EamA transporter family.</text>
</comment>
<dbReference type="Pfam" id="PF00892">
    <property type="entry name" value="EamA"/>
    <property type="match status" value="2"/>
</dbReference>
<feature type="transmembrane region" description="Helical" evidence="7">
    <location>
        <begin position="212"/>
        <end position="233"/>
    </location>
</feature>
<keyword evidence="5 7" id="KW-0472">Membrane</keyword>
<dbReference type="PANTHER" id="PTHR32322">
    <property type="entry name" value="INNER MEMBRANE TRANSPORTER"/>
    <property type="match status" value="1"/>
</dbReference>
<feature type="compositionally biased region" description="Basic and acidic residues" evidence="6">
    <location>
        <begin position="299"/>
        <end position="312"/>
    </location>
</feature>
<feature type="domain" description="EamA" evidence="8">
    <location>
        <begin position="151"/>
        <end position="282"/>
    </location>
</feature>
<gene>
    <name evidence="9" type="ORF">GW570_02800</name>
</gene>
<feature type="transmembrane region" description="Helical" evidence="7">
    <location>
        <begin position="126"/>
        <end position="144"/>
    </location>
</feature>
<dbReference type="AlphaFoldDB" id="A0AAE6XNS8"/>
<evidence type="ECO:0000256" key="2">
    <source>
        <dbReference type="ARBA" id="ARBA00007362"/>
    </source>
</evidence>
<keyword evidence="4 7" id="KW-1133">Transmembrane helix</keyword>
<dbReference type="EMBL" id="CP048049">
    <property type="protein sequence ID" value="QIS44095.1"/>
    <property type="molecule type" value="Genomic_DNA"/>
</dbReference>
<name>A0AAE6XNS8_9MICO</name>
<evidence type="ECO:0000256" key="3">
    <source>
        <dbReference type="ARBA" id="ARBA00022692"/>
    </source>
</evidence>
<organism evidence="9 10">
    <name type="scientific">Clavibacter capsici</name>
    <dbReference type="NCBI Taxonomy" id="1874630"/>
    <lineage>
        <taxon>Bacteria</taxon>
        <taxon>Bacillati</taxon>
        <taxon>Actinomycetota</taxon>
        <taxon>Actinomycetes</taxon>
        <taxon>Micrococcales</taxon>
        <taxon>Microbacteriaceae</taxon>
        <taxon>Clavibacter</taxon>
    </lineage>
</organism>
<evidence type="ECO:0000313" key="9">
    <source>
        <dbReference type="EMBL" id="QIS44095.1"/>
    </source>
</evidence>
<reference evidence="9 10" key="1">
    <citation type="journal article" date="2020" name="Mol. Plant Pathol.">
        <title>Plasmid composition and the chpG gene determine the virulence level of Clavibacter capsici natural isolates in pepper.</title>
        <authorList>
            <person name="Hwang I.S."/>
            <person name="Lee H.M."/>
            <person name="Oh E.J."/>
            <person name="Lee S."/>
            <person name="Heu S."/>
            <person name="Oh C.S."/>
        </authorList>
    </citation>
    <scope>NUCLEOTIDE SEQUENCE [LARGE SCALE GENOMIC DNA]</scope>
    <source>
        <strain evidence="9 10">1101</strain>
    </source>
</reference>
<feature type="transmembrane region" description="Helical" evidence="7">
    <location>
        <begin position="97"/>
        <end position="119"/>
    </location>
</feature>
<dbReference type="SUPFAM" id="SSF103481">
    <property type="entry name" value="Multidrug resistance efflux transporter EmrE"/>
    <property type="match status" value="2"/>
</dbReference>
<feature type="transmembrane region" description="Helical" evidence="7">
    <location>
        <begin position="182"/>
        <end position="200"/>
    </location>
</feature>
<feature type="transmembrane region" description="Helical" evidence="7">
    <location>
        <begin position="245"/>
        <end position="264"/>
    </location>
</feature>
<feature type="compositionally biased region" description="Low complexity" evidence="6">
    <location>
        <begin position="289"/>
        <end position="298"/>
    </location>
</feature>
<evidence type="ECO:0000256" key="4">
    <source>
        <dbReference type="ARBA" id="ARBA00022989"/>
    </source>
</evidence>
<proteinExistence type="inferred from homology"/>
<feature type="transmembrane region" description="Helical" evidence="7">
    <location>
        <begin position="150"/>
        <end position="170"/>
    </location>
</feature>
<sequence length="318" mass="32450">MSYIGSVLSHRVRLVLLTAVAPVLWGTTYATSTAFLVPGHPLLTATLRALPAGLVLLAIGRRLPHGAWWWRSAVLGALNIGAFFAFLFIAADRLPGGVAAVIGGIQPLLVSALAACVLGERSPIRVVLAGIAGLAGVALIVLRADARLDATGVGAALAGAVCMAVGVVLAKRWGGDHPPLLTTSWQLLAGGILLAALTAACEPLPAAPLTLVNVAGYAYLALVGTALAYLLWFRGVRGLPARVPAFLGSLSPVVAVVIGLGWSGETLSPVQALGMGLVLASVGAAVAARAPRPSTPRSGESHPEERGRDARPPARMSR</sequence>
<feature type="domain" description="EamA" evidence="8">
    <location>
        <begin position="15"/>
        <end position="141"/>
    </location>
</feature>
<accession>A0AAE6XNS8</accession>
<feature type="transmembrane region" description="Helical" evidence="7">
    <location>
        <begin position="40"/>
        <end position="60"/>
    </location>
</feature>
<feature type="transmembrane region" description="Helical" evidence="7">
    <location>
        <begin position="270"/>
        <end position="288"/>
    </location>
</feature>
<evidence type="ECO:0000256" key="5">
    <source>
        <dbReference type="ARBA" id="ARBA00023136"/>
    </source>
</evidence>
<feature type="region of interest" description="Disordered" evidence="6">
    <location>
        <begin position="289"/>
        <end position="318"/>
    </location>
</feature>
<dbReference type="InterPro" id="IPR037185">
    <property type="entry name" value="EmrE-like"/>
</dbReference>
<evidence type="ECO:0000256" key="7">
    <source>
        <dbReference type="SAM" id="Phobius"/>
    </source>
</evidence>
<dbReference type="InterPro" id="IPR000620">
    <property type="entry name" value="EamA_dom"/>
</dbReference>
<dbReference type="GO" id="GO:0016020">
    <property type="term" value="C:membrane"/>
    <property type="evidence" value="ECO:0007669"/>
    <property type="project" value="UniProtKB-SubCell"/>
</dbReference>
<evidence type="ECO:0000256" key="6">
    <source>
        <dbReference type="SAM" id="MobiDB-lite"/>
    </source>
</evidence>
<dbReference type="PANTHER" id="PTHR32322:SF2">
    <property type="entry name" value="EAMA DOMAIN-CONTAINING PROTEIN"/>
    <property type="match status" value="1"/>
</dbReference>
<evidence type="ECO:0000313" key="10">
    <source>
        <dbReference type="Proteomes" id="UP000503164"/>
    </source>
</evidence>
<evidence type="ECO:0000259" key="8">
    <source>
        <dbReference type="Pfam" id="PF00892"/>
    </source>
</evidence>
<feature type="transmembrane region" description="Helical" evidence="7">
    <location>
        <begin position="72"/>
        <end position="91"/>
    </location>
</feature>
<protein>
    <submittedName>
        <fullName evidence="9">EamA family transporter</fullName>
    </submittedName>
</protein>
<dbReference type="InterPro" id="IPR050638">
    <property type="entry name" value="AA-Vitamin_Transporters"/>
</dbReference>
<comment type="subcellular location">
    <subcellularLocation>
        <location evidence="1">Membrane</location>
        <topology evidence="1">Multi-pass membrane protein</topology>
    </subcellularLocation>
</comment>
<dbReference type="Proteomes" id="UP000503164">
    <property type="component" value="Chromosome"/>
</dbReference>